<keyword evidence="3" id="KW-1185">Reference proteome</keyword>
<evidence type="ECO:0000313" key="3">
    <source>
        <dbReference type="Proteomes" id="UP000269721"/>
    </source>
</evidence>
<feature type="region of interest" description="Disordered" evidence="1">
    <location>
        <begin position="36"/>
        <end position="55"/>
    </location>
</feature>
<dbReference type="AlphaFoldDB" id="A0A4P9WK65"/>
<dbReference type="EMBL" id="KZ994664">
    <property type="protein sequence ID" value="RKO92373.1"/>
    <property type="molecule type" value="Genomic_DNA"/>
</dbReference>
<evidence type="ECO:0000313" key="2">
    <source>
        <dbReference type="EMBL" id="RKO92373.1"/>
    </source>
</evidence>
<dbReference type="Proteomes" id="UP000269721">
    <property type="component" value="Unassembled WGS sequence"/>
</dbReference>
<accession>A0A4P9WK65</accession>
<evidence type="ECO:0000256" key="1">
    <source>
        <dbReference type="SAM" id="MobiDB-lite"/>
    </source>
</evidence>
<reference evidence="3" key="1">
    <citation type="journal article" date="2018" name="Nat. Microbiol.">
        <title>Leveraging single-cell genomics to expand the fungal tree of life.</title>
        <authorList>
            <person name="Ahrendt S.R."/>
            <person name="Quandt C.A."/>
            <person name="Ciobanu D."/>
            <person name="Clum A."/>
            <person name="Salamov A."/>
            <person name="Andreopoulos B."/>
            <person name="Cheng J.F."/>
            <person name="Woyke T."/>
            <person name="Pelin A."/>
            <person name="Henrissat B."/>
            <person name="Reynolds N.K."/>
            <person name="Benny G.L."/>
            <person name="Smith M.E."/>
            <person name="James T.Y."/>
            <person name="Grigoriev I.V."/>
        </authorList>
    </citation>
    <scope>NUCLEOTIDE SEQUENCE [LARGE SCALE GENOMIC DNA]</scope>
</reference>
<proteinExistence type="predicted"/>
<feature type="region of interest" description="Disordered" evidence="1">
    <location>
        <begin position="81"/>
        <end position="108"/>
    </location>
</feature>
<protein>
    <submittedName>
        <fullName evidence="2">Uncharacterized protein</fullName>
    </submittedName>
</protein>
<name>A0A4P9WK65_9FUNG</name>
<sequence>MEKVEDDALAAAAEAAESPSCCFYMESEEVAKNSLETAGPNHLPAGGGKARNIKGERNDILPKGYFVRKTNKSSGKMLAIDSQDADDEDHDQENLTSPRARSRRRETGVMQVATWESGKRFCWSRFDNQHSGKHQSSLAAVTQRGEPALQSGVACRKADPAVMAFDRIVLRPVAQELDTAVIASNQIILGTVIETGTTTAANQWHLDSVSLTGAPPSMGPLSFAFYPSVPELALSPVIAIAPNLESQLPSLASLQLQAAWWPSLQTVARLVPVLLIGACIERRKWSVASEV</sequence>
<organism evidence="2 3">
    <name type="scientific">Blyttiomyces helicus</name>
    <dbReference type="NCBI Taxonomy" id="388810"/>
    <lineage>
        <taxon>Eukaryota</taxon>
        <taxon>Fungi</taxon>
        <taxon>Fungi incertae sedis</taxon>
        <taxon>Chytridiomycota</taxon>
        <taxon>Chytridiomycota incertae sedis</taxon>
        <taxon>Chytridiomycetes</taxon>
        <taxon>Chytridiomycetes incertae sedis</taxon>
        <taxon>Blyttiomyces</taxon>
    </lineage>
</organism>
<gene>
    <name evidence="2" type="ORF">BDK51DRAFT_25764</name>
</gene>